<keyword evidence="1" id="KW-1133">Transmembrane helix</keyword>
<feature type="transmembrane region" description="Helical" evidence="1">
    <location>
        <begin position="108"/>
        <end position="132"/>
    </location>
</feature>
<protein>
    <recommendedName>
        <fullName evidence="4">DUF4383 domain-containing protein</fullName>
    </recommendedName>
</protein>
<dbReference type="EMBL" id="JACHJW010000001">
    <property type="protein sequence ID" value="MBB4959866.1"/>
    <property type="molecule type" value="Genomic_DNA"/>
</dbReference>
<comment type="caution">
    <text evidence="2">The sequence shown here is derived from an EMBL/GenBank/DDBJ whole genome shotgun (WGS) entry which is preliminary data.</text>
</comment>
<reference evidence="2 3" key="1">
    <citation type="submission" date="2020-08" db="EMBL/GenBank/DDBJ databases">
        <title>Sequencing the genomes of 1000 actinobacteria strains.</title>
        <authorList>
            <person name="Klenk H.-P."/>
        </authorList>
    </citation>
    <scope>NUCLEOTIDE SEQUENCE [LARGE SCALE GENOMIC DNA]</scope>
    <source>
        <strain evidence="2 3">DSM 45886</strain>
    </source>
</reference>
<evidence type="ECO:0000313" key="2">
    <source>
        <dbReference type="EMBL" id="MBB4959866.1"/>
    </source>
</evidence>
<dbReference type="RefSeq" id="WP_184535719.1">
    <property type="nucleotide sequence ID" value="NZ_JACHJW010000001.1"/>
</dbReference>
<dbReference type="Proteomes" id="UP000578819">
    <property type="component" value="Unassembled WGS sequence"/>
</dbReference>
<keyword evidence="1" id="KW-0812">Transmembrane</keyword>
<proteinExistence type="predicted"/>
<dbReference type="AlphaFoldDB" id="A0A7W7WQ27"/>
<accession>A0A7W7WQ27</accession>
<evidence type="ECO:0008006" key="4">
    <source>
        <dbReference type="Google" id="ProtNLM"/>
    </source>
</evidence>
<evidence type="ECO:0000256" key="1">
    <source>
        <dbReference type="SAM" id="Phobius"/>
    </source>
</evidence>
<feature type="transmembrane region" description="Helical" evidence="1">
    <location>
        <begin position="86"/>
        <end position="102"/>
    </location>
</feature>
<feature type="transmembrane region" description="Helical" evidence="1">
    <location>
        <begin position="12"/>
        <end position="34"/>
    </location>
</feature>
<keyword evidence="3" id="KW-1185">Reference proteome</keyword>
<feature type="transmembrane region" description="Helical" evidence="1">
    <location>
        <begin position="54"/>
        <end position="74"/>
    </location>
</feature>
<organism evidence="2 3">
    <name type="scientific">Micromonospora polyrhachis</name>
    <dbReference type="NCBI Taxonomy" id="1282883"/>
    <lineage>
        <taxon>Bacteria</taxon>
        <taxon>Bacillati</taxon>
        <taxon>Actinomycetota</taxon>
        <taxon>Actinomycetes</taxon>
        <taxon>Micromonosporales</taxon>
        <taxon>Micromonosporaceae</taxon>
        <taxon>Micromonospora</taxon>
    </lineage>
</organism>
<gene>
    <name evidence="2" type="ORF">FHR38_003599</name>
</gene>
<keyword evidence="1" id="KW-0472">Membrane</keyword>
<sequence>MAHFPVNHPARPIYRAIGGLTGLYLAGFGVLGVIENSGAEFFAQNDTQVLGQGANLGYSVISVILGVILLLAAVIGRNVDATVNKFSGYALMVLGLAELAVMRTDANYLDFSVATVIVSMTLGLVLMTAGLYGKVGTDEETHAWQEARLLL</sequence>
<name>A0A7W7WQ27_9ACTN</name>
<evidence type="ECO:0000313" key="3">
    <source>
        <dbReference type="Proteomes" id="UP000578819"/>
    </source>
</evidence>